<evidence type="ECO:0000256" key="12">
    <source>
        <dbReference type="SAM" id="MobiDB-lite"/>
    </source>
</evidence>
<comment type="similarity">
    <text evidence="11">Belongs to the PP2C family.</text>
</comment>
<evidence type="ECO:0000256" key="10">
    <source>
        <dbReference type="PROSITE-ProRule" id="PRU00708"/>
    </source>
</evidence>
<dbReference type="Gene3D" id="1.25.40.10">
    <property type="entry name" value="Tetratricopeptide repeat domain"/>
    <property type="match status" value="1"/>
</dbReference>
<evidence type="ECO:0000256" key="3">
    <source>
        <dbReference type="ARBA" id="ARBA00013081"/>
    </source>
</evidence>
<dbReference type="AlphaFoldDB" id="A0AAW0LDK6"/>
<evidence type="ECO:0000256" key="6">
    <source>
        <dbReference type="ARBA" id="ARBA00022801"/>
    </source>
</evidence>
<dbReference type="InterPro" id="IPR002885">
    <property type="entry name" value="PPR_rpt"/>
</dbReference>
<dbReference type="Proteomes" id="UP000237347">
    <property type="component" value="Unassembled WGS sequence"/>
</dbReference>
<keyword evidence="7" id="KW-0460">Magnesium</keyword>
<evidence type="ECO:0000256" key="9">
    <source>
        <dbReference type="ARBA" id="ARBA00023211"/>
    </source>
</evidence>
<dbReference type="CDD" id="cd00143">
    <property type="entry name" value="PP2Cc"/>
    <property type="match status" value="1"/>
</dbReference>
<accession>A0AAW0LDK6</accession>
<dbReference type="PANTHER" id="PTHR47992">
    <property type="entry name" value="PROTEIN PHOSPHATASE"/>
    <property type="match status" value="1"/>
</dbReference>
<evidence type="ECO:0000256" key="4">
    <source>
        <dbReference type="ARBA" id="ARBA00022723"/>
    </source>
</evidence>
<evidence type="ECO:0000259" key="13">
    <source>
        <dbReference type="PROSITE" id="PS51746"/>
    </source>
</evidence>
<name>A0AAW0LDK6_QUESU</name>
<dbReference type="GO" id="GO:0004722">
    <property type="term" value="F:protein serine/threonine phosphatase activity"/>
    <property type="evidence" value="ECO:0007669"/>
    <property type="project" value="UniProtKB-EC"/>
</dbReference>
<keyword evidence="9" id="KW-0464">Manganese</keyword>
<feature type="domain" description="PPM-type phosphatase" evidence="13">
    <location>
        <begin position="83"/>
        <end position="351"/>
    </location>
</feature>
<dbReference type="SUPFAM" id="SSF81606">
    <property type="entry name" value="PP2C-like"/>
    <property type="match status" value="1"/>
</dbReference>
<dbReference type="InterPro" id="IPR036457">
    <property type="entry name" value="PPM-type-like_dom_sf"/>
</dbReference>
<protein>
    <recommendedName>
        <fullName evidence="3">protein-serine/threonine phosphatase</fullName>
        <ecNumber evidence="3">3.1.3.16</ecNumber>
    </recommendedName>
</protein>
<evidence type="ECO:0000256" key="1">
    <source>
        <dbReference type="ARBA" id="ARBA00001936"/>
    </source>
</evidence>
<dbReference type="EC" id="3.1.3.16" evidence="3"/>
<gene>
    <name evidence="14" type="primary">PCMP-E89_0</name>
    <name evidence="14" type="ORF">CFP56_004171</name>
</gene>
<evidence type="ECO:0000256" key="2">
    <source>
        <dbReference type="ARBA" id="ARBA00001946"/>
    </source>
</evidence>
<keyword evidence="15" id="KW-1185">Reference proteome</keyword>
<evidence type="ECO:0000256" key="5">
    <source>
        <dbReference type="ARBA" id="ARBA00022737"/>
    </source>
</evidence>
<dbReference type="EMBL" id="PKMF04000121">
    <property type="protein sequence ID" value="KAK7848891.1"/>
    <property type="molecule type" value="Genomic_DNA"/>
</dbReference>
<dbReference type="InterPro" id="IPR011990">
    <property type="entry name" value="TPR-like_helical_dom_sf"/>
</dbReference>
<comment type="cofactor">
    <cofactor evidence="2">
        <name>Mg(2+)</name>
        <dbReference type="ChEBI" id="CHEBI:18420"/>
    </cofactor>
</comment>
<feature type="region of interest" description="Disordered" evidence="12">
    <location>
        <begin position="1"/>
        <end position="23"/>
    </location>
</feature>
<dbReference type="InterPro" id="IPR015655">
    <property type="entry name" value="PP2C"/>
</dbReference>
<reference evidence="14 15" key="1">
    <citation type="journal article" date="2018" name="Sci. Data">
        <title>The draft genome sequence of cork oak.</title>
        <authorList>
            <person name="Ramos A.M."/>
            <person name="Usie A."/>
            <person name="Barbosa P."/>
            <person name="Barros P.M."/>
            <person name="Capote T."/>
            <person name="Chaves I."/>
            <person name="Simoes F."/>
            <person name="Abreu I."/>
            <person name="Carrasquinho I."/>
            <person name="Faro C."/>
            <person name="Guimaraes J.B."/>
            <person name="Mendonca D."/>
            <person name="Nobrega F."/>
            <person name="Rodrigues L."/>
            <person name="Saibo N.J.M."/>
            <person name="Varela M.C."/>
            <person name="Egas C."/>
            <person name="Matos J."/>
            <person name="Miguel C.M."/>
            <person name="Oliveira M.M."/>
            <person name="Ricardo C.P."/>
            <person name="Goncalves S."/>
        </authorList>
    </citation>
    <scope>NUCLEOTIDE SEQUENCE [LARGE SCALE GENOMIC DNA]</scope>
    <source>
        <strain evidence="15">cv. HL8</strain>
    </source>
</reference>
<dbReference type="PROSITE" id="PS51375">
    <property type="entry name" value="PPR"/>
    <property type="match status" value="1"/>
</dbReference>
<dbReference type="InterPro" id="IPR000222">
    <property type="entry name" value="PP2C_BS"/>
</dbReference>
<dbReference type="GO" id="GO:0046872">
    <property type="term" value="F:metal ion binding"/>
    <property type="evidence" value="ECO:0007669"/>
    <property type="project" value="UniProtKB-KW"/>
</dbReference>
<evidence type="ECO:0000256" key="11">
    <source>
        <dbReference type="RuleBase" id="RU003465"/>
    </source>
</evidence>
<dbReference type="FunFam" id="1.25.40.10:FF:000196">
    <property type="entry name" value="Pentatricopeptide repeat-containing protein At4g14850"/>
    <property type="match status" value="1"/>
</dbReference>
<keyword evidence="6 11" id="KW-0378">Hydrolase</keyword>
<keyword evidence="8 11" id="KW-0904">Protein phosphatase</keyword>
<dbReference type="PROSITE" id="PS01032">
    <property type="entry name" value="PPM_1"/>
    <property type="match status" value="1"/>
</dbReference>
<feature type="repeat" description="PPR" evidence="10">
    <location>
        <begin position="375"/>
        <end position="409"/>
    </location>
</feature>
<dbReference type="Pfam" id="PF00481">
    <property type="entry name" value="PP2C"/>
    <property type="match status" value="1"/>
</dbReference>
<evidence type="ECO:0000256" key="7">
    <source>
        <dbReference type="ARBA" id="ARBA00022842"/>
    </source>
</evidence>
<dbReference type="Pfam" id="PF13041">
    <property type="entry name" value="PPR_2"/>
    <property type="match status" value="1"/>
</dbReference>
<dbReference type="NCBIfam" id="TIGR00756">
    <property type="entry name" value="PPR"/>
    <property type="match status" value="2"/>
</dbReference>
<dbReference type="Gene3D" id="3.60.40.10">
    <property type="entry name" value="PPM-type phosphatase domain"/>
    <property type="match status" value="1"/>
</dbReference>
<dbReference type="SMART" id="SM00332">
    <property type="entry name" value="PP2Cc"/>
    <property type="match status" value="1"/>
</dbReference>
<evidence type="ECO:0000313" key="14">
    <source>
        <dbReference type="EMBL" id="KAK7848891.1"/>
    </source>
</evidence>
<comment type="caution">
    <text evidence="14">The sequence shown here is derived from an EMBL/GenBank/DDBJ whole genome shotgun (WGS) entry which is preliminary data.</text>
</comment>
<proteinExistence type="inferred from homology"/>
<comment type="cofactor">
    <cofactor evidence="1">
        <name>Mn(2+)</name>
        <dbReference type="ChEBI" id="CHEBI:29035"/>
    </cofactor>
</comment>
<organism evidence="14 15">
    <name type="scientific">Quercus suber</name>
    <name type="common">Cork oak</name>
    <dbReference type="NCBI Taxonomy" id="58331"/>
    <lineage>
        <taxon>Eukaryota</taxon>
        <taxon>Viridiplantae</taxon>
        <taxon>Streptophyta</taxon>
        <taxon>Embryophyta</taxon>
        <taxon>Tracheophyta</taxon>
        <taxon>Spermatophyta</taxon>
        <taxon>Magnoliopsida</taxon>
        <taxon>eudicotyledons</taxon>
        <taxon>Gunneridae</taxon>
        <taxon>Pentapetalae</taxon>
        <taxon>rosids</taxon>
        <taxon>fabids</taxon>
        <taxon>Fagales</taxon>
        <taxon>Fagaceae</taxon>
        <taxon>Quercus</taxon>
    </lineage>
</organism>
<dbReference type="PROSITE" id="PS51746">
    <property type="entry name" value="PPM_2"/>
    <property type="match status" value="1"/>
</dbReference>
<evidence type="ECO:0000313" key="15">
    <source>
        <dbReference type="Proteomes" id="UP000237347"/>
    </source>
</evidence>
<keyword evidence="5" id="KW-0677">Repeat</keyword>
<keyword evidence="4" id="KW-0479">Metal-binding</keyword>
<evidence type="ECO:0000256" key="8">
    <source>
        <dbReference type="ARBA" id="ARBA00022912"/>
    </source>
</evidence>
<sequence length="430" mass="47167">MWLIEASKPPVDGPVGMNLQRTPLDSGEMSQITVTRRRIKVRRLKYTCRTKKTSSSSEEEDVGDSVKVSLSVSSSEKDEVVLSYGSVSVIWRRREMEDAVRAELGIMNKKGGGVGVGGKYDFFGVYDGHGGCHVARACSERLHGILVEEGESSNEELEGLSEYWERVMEGCFGKMDEEVVGGGGGVGRTVGSTAVVAVVGGEELVVANCGDCRAVLFSGGVALALSRDHKYEKDKKLTHTRISTPFGNKADKNMFLQETKPTKPNFLPHSTEFPGLIQPRIPSTILPPTIPLHNLPHHAQPCHQNFSLDFVAYTKLVQFSTKSGSLIYGKAAHGHMIKTAFRSCLFLLNNLLHMYCKCGEINSAHHMFDRMPKHNVISYNSLLSGYSQMGLFVKAMEVFNEARVVGLKLDKFTFAGALNLCGQTGDLLTQ</sequence>
<dbReference type="InterPro" id="IPR001932">
    <property type="entry name" value="PPM-type_phosphatase-like_dom"/>
</dbReference>